<dbReference type="PANTHER" id="PTHR43280">
    <property type="entry name" value="ARAC-FAMILY TRANSCRIPTIONAL REGULATOR"/>
    <property type="match status" value="1"/>
</dbReference>
<feature type="modified residue" description="4-aspartylphosphate" evidence="4">
    <location>
        <position position="53"/>
    </location>
</feature>
<dbReference type="Gene3D" id="3.40.50.2300">
    <property type="match status" value="1"/>
</dbReference>
<proteinExistence type="predicted"/>
<feature type="domain" description="HTH araC/xylS-type" evidence="5">
    <location>
        <begin position="288"/>
        <end position="386"/>
    </location>
</feature>
<dbReference type="CDD" id="cd17536">
    <property type="entry name" value="REC_YesN-like"/>
    <property type="match status" value="1"/>
</dbReference>
<evidence type="ECO:0000313" key="7">
    <source>
        <dbReference type="EMBL" id="MFC5529029.1"/>
    </source>
</evidence>
<dbReference type="Proteomes" id="UP001596108">
    <property type="component" value="Unassembled WGS sequence"/>
</dbReference>
<evidence type="ECO:0000256" key="2">
    <source>
        <dbReference type="ARBA" id="ARBA00023125"/>
    </source>
</evidence>
<dbReference type="InterPro" id="IPR001789">
    <property type="entry name" value="Sig_transdc_resp-reg_receiver"/>
</dbReference>
<evidence type="ECO:0000256" key="1">
    <source>
        <dbReference type="ARBA" id="ARBA00023015"/>
    </source>
</evidence>
<dbReference type="PROSITE" id="PS50110">
    <property type="entry name" value="RESPONSE_REGULATORY"/>
    <property type="match status" value="1"/>
</dbReference>
<sequence length="387" mass="43699">MNILIADDESVIREGIERTILAQFPSFNVSLATDAADAADVLERLPIDVVLTDILMPGLNGLEFMRVSRRKYPNVKWVVISAHSEFSYAQKAVQLGARDYLLKPIGKQRLGELMETLQAEVSQEQEASREGVLLRNGLKYLREAVFQRLAAGLDLGKVDLQPFSDRHPSFYLVMVALDAGTRNVHLEHFIVENVLAELIDMRGDGFVISIDRQSLLGLVTLTEAEEIGKLLTDLRAHLKHYLKIPFQVINSDRLTEVRDVPSVVAQFRQASATGKFETMDSGGDKAIEIALHYIQAHYAEDLSLEKVAAVVFLNPAYFSLLFKQKTGQGYKDYVTSLRLEQAKSLLASSELKLMDIAERIGYNDVRHFTQMFRKKYDMTPTEYRNTK</sequence>
<dbReference type="SUPFAM" id="SSF46689">
    <property type="entry name" value="Homeodomain-like"/>
    <property type="match status" value="2"/>
</dbReference>
<keyword evidence="2" id="KW-0238">DNA-binding</keyword>
<dbReference type="InterPro" id="IPR011006">
    <property type="entry name" value="CheY-like_superfamily"/>
</dbReference>
<evidence type="ECO:0000313" key="8">
    <source>
        <dbReference type="Proteomes" id="UP001596108"/>
    </source>
</evidence>
<dbReference type="RefSeq" id="WP_378110900.1">
    <property type="nucleotide sequence ID" value="NZ_JBHSNC010000019.1"/>
</dbReference>
<dbReference type="InterPro" id="IPR018060">
    <property type="entry name" value="HTH_AraC"/>
</dbReference>
<keyword evidence="8" id="KW-1185">Reference proteome</keyword>
<accession>A0ABW0R1E7</accession>
<dbReference type="InterPro" id="IPR020449">
    <property type="entry name" value="Tscrpt_reg_AraC-type_HTH"/>
</dbReference>
<keyword evidence="3" id="KW-0804">Transcription</keyword>
<dbReference type="InterPro" id="IPR009057">
    <property type="entry name" value="Homeodomain-like_sf"/>
</dbReference>
<dbReference type="SMART" id="SM00448">
    <property type="entry name" value="REC"/>
    <property type="match status" value="1"/>
</dbReference>
<dbReference type="PANTHER" id="PTHR43280:SF28">
    <property type="entry name" value="HTH-TYPE TRANSCRIPTIONAL ACTIVATOR RHAS"/>
    <property type="match status" value="1"/>
</dbReference>
<evidence type="ECO:0000259" key="5">
    <source>
        <dbReference type="PROSITE" id="PS01124"/>
    </source>
</evidence>
<comment type="caution">
    <text evidence="7">The sequence shown here is derived from an EMBL/GenBank/DDBJ whole genome shotgun (WGS) entry which is preliminary data.</text>
</comment>
<dbReference type="SUPFAM" id="SSF52172">
    <property type="entry name" value="CheY-like"/>
    <property type="match status" value="1"/>
</dbReference>
<protein>
    <submittedName>
        <fullName evidence="7">Response regulator</fullName>
    </submittedName>
</protein>
<dbReference type="PROSITE" id="PS01124">
    <property type="entry name" value="HTH_ARAC_FAMILY_2"/>
    <property type="match status" value="1"/>
</dbReference>
<name>A0ABW0R1E7_9BACL</name>
<gene>
    <name evidence="7" type="ORF">ACFPQ4_06120</name>
</gene>
<organism evidence="7 8">
    <name type="scientific">Cohnella yongneupensis</name>
    <dbReference type="NCBI Taxonomy" id="425006"/>
    <lineage>
        <taxon>Bacteria</taxon>
        <taxon>Bacillati</taxon>
        <taxon>Bacillota</taxon>
        <taxon>Bacilli</taxon>
        <taxon>Bacillales</taxon>
        <taxon>Paenibacillaceae</taxon>
        <taxon>Cohnella</taxon>
    </lineage>
</organism>
<dbReference type="PRINTS" id="PR00032">
    <property type="entry name" value="HTHARAC"/>
</dbReference>
<dbReference type="Gene3D" id="1.10.10.60">
    <property type="entry name" value="Homeodomain-like"/>
    <property type="match status" value="2"/>
</dbReference>
<keyword evidence="4" id="KW-0597">Phosphoprotein</keyword>
<dbReference type="EMBL" id="JBHSNC010000019">
    <property type="protein sequence ID" value="MFC5529029.1"/>
    <property type="molecule type" value="Genomic_DNA"/>
</dbReference>
<dbReference type="Pfam" id="PF12833">
    <property type="entry name" value="HTH_18"/>
    <property type="match status" value="1"/>
</dbReference>
<dbReference type="SMART" id="SM00342">
    <property type="entry name" value="HTH_ARAC"/>
    <property type="match status" value="1"/>
</dbReference>
<dbReference type="PROSITE" id="PS00041">
    <property type="entry name" value="HTH_ARAC_FAMILY_1"/>
    <property type="match status" value="1"/>
</dbReference>
<dbReference type="InterPro" id="IPR018062">
    <property type="entry name" value="HTH_AraC-typ_CS"/>
</dbReference>
<evidence type="ECO:0000259" key="6">
    <source>
        <dbReference type="PROSITE" id="PS50110"/>
    </source>
</evidence>
<keyword evidence="1" id="KW-0805">Transcription regulation</keyword>
<reference evidence="8" key="1">
    <citation type="journal article" date="2019" name="Int. J. Syst. Evol. Microbiol.">
        <title>The Global Catalogue of Microorganisms (GCM) 10K type strain sequencing project: providing services to taxonomists for standard genome sequencing and annotation.</title>
        <authorList>
            <consortium name="The Broad Institute Genomics Platform"/>
            <consortium name="The Broad Institute Genome Sequencing Center for Infectious Disease"/>
            <person name="Wu L."/>
            <person name="Ma J."/>
        </authorList>
    </citation>
    <scope>NUCLEOTIDE SEQUENCE [LARGE SCALE GENOMIC DNA]</scope>
    <source>
        <strain evidence="8">CGMCC 1.18578</strain>
    </source>
</reference>
<evidence type="ECO:0000256" key="4">
    <source>
        <dbReference type="PROSITE-ProRule" id="PRU00169"/>
    </source>
</evidence>
<evidence type="ECO:0000256" key="3">
    <source>
        <dbReference type="ARBA" id="ARBA00023163"/>
    </source>
</evidence>
<feature type="domain" description="Response regulatory" evidence="6">
    <location>
        <begin position="2"/>
        <end position="118"/>
    </location>
</feature>
<dbReference type="Pfam" id="PF00072">
    <property type="entry name" value="Response_reg"/>
    <property type="match status" value="1"/>
</dbReference>